<accession>A0A2T0FCL1</accession>
<keyword evidence="7 8" id="KW-0472">Membrane</keyword>
<feature type="binding site" evidence="8">
    <location>
        <begin position="41"/>
        <end position="48"/>
    </location>
    <ligand>
        <name>GTP</name>
        <dbReference type="ChEBI" id="CHEBI:37565"/>
    </ligand>
</feature>
<dbReference type="Gene3D" id="3.40.50.300">
    <property type="entry name" value="P-loop containing nucleotide triphosphate hydrolases"/>
    <property type="match status" value="1"/>
</dbReference>
<evidence type="ECO:0000256" key="5">
    <source>
        <dbReference type="ARBA" id="ARBA00022989"/>
    </source>
</evidence>
<sequence length="761" mass="85621">MGKAFQVIDENKTFSSDLANYFKDGNLAESGLNYHLVSVFGSQSTGKSTLLNALFDTEFGVMDEKARGQTTKGIWMGAASQKSSNSKADIIILDVEGTDGRERGEDQDFERKAALFALATSEVLIVNMWESQVGLYQGANMGLLKTVFEVNLSLFQAANKKSPKSRILFVIRDFLGNTPLENLAETLLADLSKHWHSLAKPSPELENSKISDFFDIDFSTLPHKVLLPEKFSEAVDHLRERFLDETHKEFVFHEDYHRNVPLDGWPMYAGQIWEQIELNKDLDLPTQQILVARFRCVDIANQAWAQFNSDLEQLDAPFGTDTLIENFGPPLGSIRTKALHTYDELASRYTKTIYAENRFELLGKIDGLLTSYYRSQLAAIQTSVLAIFWASLSKRDPSVPFHKSLLAVEMFAKESYHAAALEATIDKDFYSFSVEEATFFDVLSSEVSKARKQEMATIATKLGKQVKRQLGAKLPAILTSADENTWDKVQKLMETEISAILVPYDGGSDFHLGGDAKDNAQGKGTVEKAAWAALDAQLKDYTREEWLMARLRDRFEDKFRYDAEGIPVVWTQGDDVQAAYIRSRDHALLLLPVLSSAKLQDGTVLRKPEHLSSENDDEIDYEELVDPATAESLRAQFKRFADTAFVDAKRAVAQSASHVPYYMWLVVLVLGWNEFMMVLRNPLLVVLLLMLGTGAYFVVSMNLGGPVLSVADAMIQRVTEEAKKRAREYLIEQDNREVPIELQDLSKKENPRQEETTPASE</sequence>
<keyword evidence="13" id="KW-1185">Reference proteome</keyword>
<dbReference type="EMBL" id="NDIQ01000001">
    <property type="protein sequence ID" value="PRT52707.1"/>
    <property type="molecule type" value="Genomic_DNA"/>
</dbReference>
<feature type="transmembrane region" description="Helical" evidence="10">
    <location>
        <begin position="659"/>
        <end position="676"/>
    </location>
</feature>
<evidence type="ECO:0000256" key="9">
    <source>
        <dbReference type="SAM" id="MobiDB-lite"/>
    </source>
</evidence>
<dbReference type="SUPFAM" id="SSF52540">
    <property type="entry name" value="P-loop containing nucleoside triphosphate hydrolases"/>
    <property type="match status" value="1"/>
</dbReference>
<dbReference type="STRING" id="45607.A0A2T0FCL1"/>
<dbReference type="Pfam" id="PF20428">
    <property type="entry name" value="Sey1_3HB"/>
    <property type="match status" value="1"/>
</dbReference>
<evidence type="ECO:0000256" key="7">
    <source>
        <dbReference type="ARBA" id="ARBA00023136"/>
    </source>
</evidence>
<dbReference type="InterPro" id="IPR046758">
    <property type="entry name" value="Sey1/RHD3-like_3HB"/>
</dbReference>
<reference evidence="12 13" key="1">
    <citation type="submission" date="2017-04" db="EMBL/GenBank/DDBJ databases">
        <title>Genome sequencing of [Candida] sorbophila.</title>
        <authorList>
            <person name="Ahn J.O."/>
        </authorList>
    </citation>
    <scope>NUCLEOTIDE SEQUENCE [LARGE SCALE GENOMIC DNA]</scope>
    <source>
        <strain evidence="12 13">DS02</strain>
    </source>
</reference>
<evidence type="ECO:0000256" key="3">
    <source>
        <dbReference type="ARBA" id="ARBA00022801"/>
    </source>
</evidence>
<feature type="transmembrane region" description="Helical" evidence="10">
    <location>
        <begin position="683"/>
        <end position="704"/>
    </location>
</feature>
<dbReference type="GO" id="GO:0016320">
    <property type="term" value="P:endoplasmic reticulum membrane fusion"/>
    <property type="evidence" value="ECO:0007669"/>
    <property type="project" value="TreeGrafter"/>
</dbReference>
<dbReference type="Proteomes" id="UP000238350">
    <property type="component" value="Unassembled WGS sequence"/>
</dbReference>
<dbReference type="CDD" id="cd01851">
    <property type="entry name" value="GBP"/>
    <property type="match status" value="1"/>
</dbReference>
<evidence type="ECO:0000313" key="12">
    <source>
        <dbReference type="EMBL" id="PRT52707.1"/>
    </source>
</evidence>
<dbReference type="GO" id="GO:0005525">
    <property type="term" value="F:GTP binding"/>
    <property type="evidence" value="ECO:0007669"/>
    <property type="project" value="UniProtKB-UniRule"/>
</dbReference>
<feature type="region of interest" description="Disordered" evidence="9">
    <location>
        <begin position="740"/>
        <end position="761"/>
    </location>
</feature>
<evidence type="ECO:0000256" key="2">
    <source>
        <dbReference type="ARBA" id="ARBA00022741"/>
    </source>
</evidence>
<dbReference type="PANTHER" id="PTHR45923:SF2">
    <property type="entry name" value="PROTEIN SEY1"/>
    <property type="match status" value="1"/>
</dbReference>
<evidence type="ECO:0000259" key="11">
    <source>
        <dbReference type="PROSITE" id="PS51715"/>
    </source>
</evidence>
<evidence type="ECO:0000256" key="1">
    <source>
        <dbReference type="ARBA" id="ARBA00022692"/>
    </source>
</evidence>
<evidence type="ECO:0000256" key="8">
    <source>
        <dbReference type="HAMAP-Rule" id="MF_03109"/>
    </source>
</evidence>
<feature type="domain" description="GB1/RHD3-type G" evidence="11">
    <location>
        <begin position="31"/>
        <end position="269"/>
    </location>
</feature>
<gene>
    <name evidence="8" type="primary">SEY1</name>
    <name evidence="12" type="ORF">B9G98_00327</name>
</gene>
<dbReference type="HAMAP" id="MF_03109">
    <property type="entry name" value="Sey1"/>
    <property type="match status" value="1"/>
</dbReference>
<keyword evidence="5 8" id="KW-1133">Transmembrane helix</keyword>
<dbReference type="InterPro" id="IPR008803">
    <property type="entry name" value="RHD3/Sey1"/>
</dbReference>
<organism evidence="12 13">
    <name type="scientific">Wickerhamiella sorbophila</name>
    <dbReference type="NCBI Taxonomy" id="45607"/>
    <lineage>
        <taxon>Eukaryota</taxon>
        <taxon>Fungi</taxon>
        <taxon>Dikarya</taxon>
        <taxon>Ascomycota</taxon>
        <taxon>Saccharomycotina</taxon>
        <taxon>Dipodascomycetes</taxon>
        <taxon>Dipodascales</taxon>
        <taxon>Trichomonascaceae</taxon>
        <taxon>Wickerhamiella</taxon>
    </lineage>
</organism>
<dbReference type="Pfam" id="PF05879">
    <property type="entry name" value="RHD3_GTPase"/>
    <property type="match status" value="1"/>
</dbReference>
<name>A0A2T0FCL1_9ASCO</name>
<dbReference type="GO" id="GO:0003924">
    <property type="term" value="F:GTPase activity"/>
    <property type="evidence" value="ECO:0007669"/>
    <property type="project" value="UniProtKB-UniRule"/>
</dbReference>
<evidence type="ECO:0000256" key="4">
    <source>
        <dbReference type="ARBA" id="ARBA00022824"/>
    </source>
</evidence>
<evidence type="ECO:0000256" key="10">
    <source>
        <dbReference type="SAM" id="Phobius"/>
    </source>
</evidence>
<dbReference type="PROSITE" id="PS51715">
    <property type="entry name" value="G_GB1_RHD3"/>
    <property type="match status" value="1"/>
</dbReference>
<dbReference type="GO" id="GO:0005789">
    <property type="term" value="C:endoplasmic reticulum membrane"/>
    <property type="evidence" value="ECO:0007669"/>
    <property type="project" value="UniProtKB-SubCell"/>
</dbReference>
<keyword evidence="3 8" id="KW-0378">Hydrolase</keyword>
<dbReference type="PANTHER" id="PTHR45923">
    <property type="entry name" value="PROTEIN SEY1"/>
    <property type="match status" value="1"/>
</dbReference>
<dbReference type="FunFam" id="3.40.50.300:FF:000727">
    <property type="entry name" value="Protein SEY1 homolog"/>
    <property type="match status" value="1"/>
</dbReference>
<feature type="topological domain" description="Cytoplasmic" evidence="8">
    <location>
        <begin position="1"/>
        <end position="658"/>
    </location>
</feature>
<dbReference type="InterPro" id="IPR027417">
    <property type="entry name" value="P-loop_NTPase"/>
</dbReference>
<keyword evidence="1 8" id="KW-0812">Transmembrane</keyword>
<protein>
    <submittedName>
        <fullName evidence="12">Protein SEY1</fullName>
    </submittedName>
</protein>
<keyword evidence="6 8" id="KW-0342">GTP-binding</keyword>
<proteinExistence type="inferred from homology"/>
<dbReference type="AlphaFoldDB" id="A0A2T0FCL1"/>
<dbReference type="InterPro" id="IPR030386">
    <property type="entry name" value="G_GB1_RHD3_dom"/>
</dbReference>
<comment type="caution">
    <text evidence="12">The sequence shown here is derived from an EMBL/GenBank/DDBJ whole genome shotgun (WGS) entry which is preliminary data.</text>
</comment>
<feature type="topological domain" description="Lumenal" evidence="8">
    <location>
        <begin position="680"/>
        <end position="682"/>
    </location>
</feature>
<evidence type="ECO:0000256" key="6">
    <source>
        <dbReference type="ARBA" id="ARBA00023134"/>
    </source>
</evidence>
<evidence type="ECO:0000313" key="13">
    <source>
        <dbReference type="Proteomes" id="UP000238350"/>
    </source>
</evidence>
<comment type="similarity">
    <text evidence="8">Belongs to the TRAFAC class dynamin-like GTPase superfamily. GB1/RHD3 GTPase family. RHD3 subfamily.</text>
</comment>
<feature type="topological domain" description="Cytoplasmic" evidence="8">
    <location>
        <begin position="704"/>
        <end position="761"/>
    </location>
</feature>
<dbReference type="OrthoDB" id="1597724at2759"/>
<keyword evidence="4 8" id="KW-0256">Endoplasmic reticulum</keyword>
<feature type="compositionally biased region" description="Basic and acidic residues" evidence="9">
    <location>
        <begin position="740"/>
        <end position="755"/>
    </location>
</feature>
<comment type="subcellular location">
    <subcellularLocation>
        <location evidence="8">Endoplasmic reticulum membrane</location>
        <topology evidence="8">Multi-pass membrane protein</topology>
    </subcellularLocation>
    <text evidence="8">Enriched in the cortical ER. Concentrated in punctae along the ER tubules.</text>
</comment>
<keyword evidence="2 8" id="KW-0547">Nucleotide-binding</keyword>